<organism evidence="2 3">
    <name type="scientific">Amycolatopsis carbonis</name>
    <dbReference type="NCBI Taxonomy" id="715471"/>
    <lineage>
        <taxon>Bacteria</taxon>
        <taxon>Bacillati</taxon>
        <taxon>Actinomycetota</taxon>
        <taxon>Actinomycetes</taxon>
        <taxon>Pseudonocardiales</taxon>
        <taxon>Pseudonocardiaceae</taxon>
        <taxon>Amycolatopsis</taxon>
    </lineage>
</organism>
<dbReference type="InterPro" id="IPR029021">
    <property type="entry name" value="Prot-tyrosine_phosphatase-like"/>
</dbReference>
<reference evidence="2 3" key="1">
    <citation type="submission" date="2023-06" db="EMBL/GenBank/DDBJ databases">
        <authorList>
            <person name="Oyuntsetseg B."/>
            <person name="Kim S.B."/>
        </authorList>
    </citation>
    <scope>NUCLEOTIDE SEQUENCE [LARGE SCALE GENOMIC DNA]</scope>
    <source>
        <strain evidence="2 3">2-15</strain>
    </source>
</reference>
<dbReference type="AlphaFoldDB" id="A0A9Y2IDE3"/>
<dbReference type="RefSeq" id="WP_285969041.1">
    <property type="nucleotide sequence ID" value="NZ_CP127294.1"/>
</dbReference>
<evidence type="ECO:0000313" key="3">
    <source>
        <dbReference type="Proteomes" id="UP001236014"/>
    </source>
</evidence>
<gene>
    <name evidence="2" type="ORF">QRX50_44335</name>
</gene>
<proteinExistence type="inferred from homology"/>
<evidence type="ECO:0000313" key="2">
    <source>
        <dbReference type="EMBL" id="WIX78320.1"/>
    </source>
</evidence>
<dbReference type="Pfam" id="PF13350">
    <property type="entry name" value="Y_phosphatase3"/>
    <property type="match status" value="1"/>
</dbReference>
<comment type="similarity">
    <text evidence="1">Belongs to the protein-tyrosine phosphatase family.</text>
</comment>
<dbReference type="Gene3D" id="3.90.190.10">
    <property type="entry name" value="Protein tyrosine phosphatase superfamily"/>
    <property type="match status" value="1"/>
</dbReference>
<accession>A0A9Y2IDE3</accession>
<dbReference type="PROSITE" id="PS00383">
    <property type="entry name" value="TYR_PHOSPHATASE_1"/>
    <property type="match status" value="1"/>
</dbReference>
<dbReference type="EMBL" id="CP127294">
    <property type="protein sequence ID" value="WIX78320.1"/>
    <property type="molecule type" value="Genomic_DNA"/>
</dbReference>
<evidence type="ECO:0000256" key="1">
    <source>
        <dbReference type="ARBA" id="ARBA00009580"/>
    </source>
</evidence>
<sequence length="252" mass="26691">MTMSRVPAWDGFHNTRDLGGLPTTSGRTTRHGAFFRSGDLRFVTAEGWARAHEGGVRTVIDLRNADEITAAESHAGSAQFAGAAGVTTPAGLERVEVPLDDVADVAFWEYVNDEQLDGSPLYYRPFLERKAERCAAVVTALGRSGPGGVVFHCGAGRDRTGLVALLLLALADVEPAAIAADYDLSTEAVKPLFAALGKEDQGPLIKTFLANRGTTVRGALLAVLDGFDAERYLLDAGVSSADLAAIRHRLLG</sequence>
<dbReference type="InterPro" id="IPR016130">
    <property type="entry name" value="Tyr_Pase_AS"/>
</dbReference>
<dbReference type="EC" id="3.1.3.48" evidence="2"/>
<dbReference type="PANTHER" id="PTHR31126">
    <property type="entry name" value="TYROSINE-PROTEIN PHOSPHATASE"/>
    <property type="match status" value="1"/>
</dbReference>
<dbReference type="InterPro" id="IPR026893">
    <property type="entry name" value="Tyr/Ser_Pase_IphP-type"/>
</dbReference>
<protein>
    <submittedName>
        <fullName evidence="2">Tyrosine-protein phosphatase</fullName>
        <ecNumber evidence="2">3.1.3.48</ecNumber>
    </submittedName>
</protein>
<keyword evidence="2" id="KW-0378">Hydrolase</keyword>
<dbReference type="KEGG" id="acab:QRX50_44335"/>
<dbReference type="Proteomes" id="UP001236014">
    <property type="component" value="Chromosome"/>
</dbReference>
<name>A0A9Y2IDE3_9PSEU</name>
<keyword evidence="3" id="KW-1185">Reference proteome</keyword>
<dbReference type="GO" id="GO:0004725">
    <property type="term" value="F:protein tyrosine phosphatase activity"/>
    <property type="evidence" value="ECO:0007669"/>
    <property type="project" value="UniProtKB-EC"/>
</dbReference>
<dbReference type="SUPFAM" id="SSF52799">
    <property type="entry name" value="(Phosphotyrosine protein) phosphatases II"/>
    <property type="match status" value="1"/>
</dbReference>
<dbReference type="PANTHER" id="PTHR31126:SF1">
    <property type="entry name" value="TYROSINE SPECIFIC PROTEIN PHOSPHATASES DOMAIN-CONTAINING PROTEIN"/>
    <property type="match status" value="1"/>
</dbReference>